<dbReference type="RefSeq" id="XP_030763397.1">
    <property type="nucleotide sequence ID" value="XM_030907537.1"/>
</dbReference>
<name>A0A6J2YJ25_SITOR</name>
<organism evidence="2 3">
    <name type="scientific">Sitophilus oryzae</name>
    <name type="common">Rice weevil</name>
    <name type="synonym">Curculio oryzae</name>
    <dbReference type="NCBI Taxonomy" id="7048"/>
    <lineage>
        <taxon>Eukaryota</taxon>
        <taxon>Metazoa</taxon>
        <taxon>Ecdysozoa</taxon>
        <taxon>Arthropoda</taxon>
        <taxon>Hexapoda</taxon>
        <taxon>Insecta</taxon>
        <taxon>Pterygota</taxon>
        <taxon>Neoptera</taxon>
        <taxon>Endopterygota</taxon>
        <taxon>Coleoptera</taxon>
        <taxon>Polyphaga</taxon>
        <taxon>Cucujiformia</taxon>
        <taxon>Curculionidae</taxon>
        <taxon>Dryophthorinae</taxon>
        <taxon>Sitophilus</taxon>
    </lineage>
</organism>
<feature type="compositionally biased region" description="Basic and acidic residues" evidence="1">
    <location>
        <begin position="454"/>
        <end position="476"/>
    </location>
</feature>
<dbReference type="Proteomes" id="UP000504635">
    <property type="component" value="Unplaced"/>
</dbReference>
<feature type="region of interest" description="Disordered" evidence="1">
    <location>
        <begin position="426"/>
        <end position="488"/>
    </location>
</feature>
<keyword evidence="2" id="KW-1185">Reference proteome</keyword>
<feature type="region of interest" description="Disordered" evidence="1">
    <location>
        <begin position="559"/>
        <end position="582"/>
    </location>
</feature>
<proteinExistence type="predicted"/>
<gene>
    <name evidence="3" type="primary">LOC115887965</name>
</gene>
<dbReference type="OrthoDB" id="5969272at2759"/>
<evidence type="ECO:0000313" key="2">
    <source>
        <dbReference type="Proteomes" id="UP000504635"/>
    </source>
</evidence>
<sequence>MPFNVMIQLCRVTRASKLFQRNFYLPLLKPLSPKDALRRHIITGKDVLQKALEHWIPVLEEYAARVQRRRHAPKGRGKKRQRRKESMKYVMPFFDDTLPSHPKLENLVARKSKGRGQCYTYHIPEKKCTLVLTHQMERAIRDKDIVDIVIAQRHEKIIVKMRDGTKVTMPLCPYEGRAPLYRGEGWTRKDIEEFHHHGHETFSIAQLFEAKEAGIEEWELEMMRLASQRKKKMKGEGTQDWKAMLQTTVENMDWEEFEEDAKQIVTEVNEVVEDEPIAMQVDDMELTCDVNEKLKAAGADVLALLPSMPEIPQLLRLLSGQSELTQVAKVSGARVSLDAGSDRFVPGQLVASEEGELFVPGQTVLTEAGEKEYTPGFTVMMDGEPTLIPGLVMGNDPNKAMFLPGESTITGGGELQFAASADDVLVNEPLPPPVEEPEEAELDEDQNSVEEEIEMRPPPKRERKEFVYERPKRQYDVESMGPKHRERGPKRLPAALQAAANEPPPAPKPFVPVKMIEFTPPVFEKDLLEQEKERVAAMKEKTGKEEAKVDKTRREIRMRAKNLMDSRPPPPKYEPLEPVRKSEKLREMERSIKQGAFFDTDYKKYLVRERNSWPVNWLEKYQYRNTFDTVGIQRHRVWKSVF</sequence>
<dbReference type="AlphaFoldDB" id="A0A6J2YJ25"/>
<evidence type="ECO:0000256" key="1">
    <source>
        <dbReference type="SAM" id="MobiDB-lite"/>
    </source>
</evidence>
<reference evidence="3" key="1">
    <citation type="submission" date="2025-08" db="UniProtKB">
        <authorList>
            <consortium name="RefSeq"/>
        </authorList>
    </citation>
    <scope>IDENTIFICATION</scope>
    <source>
        <tissue evidence="3">Gonads</tissue>
    </source>
</reference>
<dbReference type="InParanoid" id="A0A6J2YJ25"/>
<evidence type="ECO:0000313" key="3">
    <source>
        <dbReference type="RefSeq" id="XP_030763397.1"/>
    </source>
</evidence>
<protein>
    <submittedName>
        <fullName evidence="3">Uncharacterized protein LOC115887965</fullName>
    </submittedName>
</protein>
<accession>A0A6J2YJ25</accession>
<feature type="compositionally biased region" description="Acidic residues" evidence="1">
    <location>
        <begin position="435"/>
        <end position="453"/>
    </location>
</feature>
<dbReference type="KEGG" id="soy:115887965"/>
<dbReference type="GeneID" id="115887965"/>